<evidence type="ECO:0000256" key="7">
    <source>
        <dbReference type="SAM" id="Coils"/>
    </source>
</evidence>
<dbReference type="GO" id="GO:0005819">
    <property type="term" value="C:spindle"/>
    <property type="evidence" value="ECO:0007669"/>
    <property type="project" value="UniProtKB-SubCell"/>
</dbReference>
<reference evidence="11 12" key="1">
    <citation type="submission" date="2009-08" db="EMBL/GenBank/DDBJ databases">
        <title>The Genome Sequence of Spizellomyces punctatus strain DAOM BR117.</title>
        <authorList>
            <consortium name="The Broad Institute Genome Sequencing Platform"/>
            <person name="Russ C."/>
            <person name="Cuomo C."/>
            <person name="Shea T."/>
            <person name="Young S.K."/>
            <person name="Zeng Q."/>
            <person name="Koehrsen M."/>
            <person name="Haas B."/>
            <person name="Borodovsky M."/>
            <person name="Guigo R."/>
            <person name="Alvarado L."/>
            <person name="Berlin A."/>
            <person name="Bochicchio J."/>
            <person name="Borenstein D."/>
            <person name="Chapman S."/>
            <person name="Chen Z."/>
            <person name="Engels R."/>
            <person name="Freedman E."/>
            <person name="Gellesch M."/>
            <person name="Goldberg J."/>
            <person name="Griggs A."/>
            <person name="Gujja S."/>
            <person name="Heiman D."/>
            <person name="Hepburn T."/>
            <person name="Howarth C."/>
            <person name="Jen D."/>
            <person name="Larson L."/>
            <person name="Lewis B."/>
            <person name="Mehta T."/>
            <person name="Park D."/>
            <person name="Pearson M."/>
            <person name="Roberts A."/>
            <person name="Saif S."/>
            <person name="Shenoy N."/>
            <person name="Sisk P."/>
            <person name="Stolte C."/>
            <person name="Sykes S."/>
            <person name="Thomson T."/>
            <person name="Walk T."/>
            <person name="White J."/>
            <person name="Yandava C."/>
            <person name="Burger G."/>
            <person name="Gray M.W."/>
            <person name="Holland P.W.H."/>
            <person name="King N."/>
            <person name="Lang F.B.F."/>
            <person name="Roger A.J."/>
            <person name="Ruiz-Trillo I."/>
            <person name="Lander E."/>
            <person name="Nusbaum C."/>
        </authorList>
    </citation>
    <scope>NUCLEOTIDE SEQUENCE [LARGE SCALE GENOMIC DNA]</scope>
    <source>
        <strain evidence="11 12">DAOM BR117</strain>
    </source>
</reference>
<dbReference type="GO" id="GO:0060236">
    <property type="term" value="P:regulation of mitotic spindle organization"/>
    <property type="evidence" value="ECO:0007669"/>
    <property type="project" value="InterPro"/>
</dbReference>
<feature type="compositionally biased region" description="Basic and acidic residues" evidence="8">
    <location>
        <begin position="434"/>
        <end position="445"/>
    </location>
</feature>
<comment type="similarity">
    <text evidence="3">Belongs to the TPX2 family.</text>
</comment>
<feature type="region of interest" description="Disordered" evidence="8">
    <location>
        <begin position="588"/>
        <end position="614"/>
    </location>
</feature>
<gene>
    <name evidence="11" type="ORF">SPPG_07797</name>
</gene>
<evidence type="ECO:0000256" key="2">
    <source>
        <dbReference type="ARBA" id="ARBA00004186"/>
    </source>
</evidence>
<feature type="compositionally biased region" description="Basic and acidic residues" evidence="8">
    <location>
        <begin position="163"/>
        <end position="184"/>
    </location>
</feature>
<feature type="domain" description="TPX2 central" evidence="10">
    <location>
        <begin position="300"/>
        <end position="360"/>
    </location>
</feature>
<evidence type="ECO:0000256" key="5">
    <source>
        <dbReference type="ARBA" id="ARBA00023212"/>
    </source>
</evidence>
<evidence type="ECO:0000256" key="3">
    <source>
        <dbReference type="ARBA" id="ARBA00005885"/>
    </source>
</evidence>
<proteinExistence type="inferred from homology"/>
<sequence length="658" mass="74791">MTPRPKPPRRSSLTPRPLKTLSLYPVIHARLPKETTGSNLFAEAAEQRTVGSDDTDANYEFNAPQFHDFLKEESETGIDSWFDARITTPASTIFAEDNHHNEGDDEFHEEFSVQESTPKASQFLANLGLTQPECKQNTSASNFANPFASANQRLSSSSSSADESVKPERTKARDTKPREGKPVAEKMNQTQKRRGLTVPKEFSFASRLRTKDGLGMRSPGGVQKKKPIKRMNGMTVPRPFNFHSTLRTLANDVTQPKSPYVPLAVKVKSFEANVPERFKAKPGPAKVFSAVSSPWRGHVRMTKPRSPYLLTKLRKKTHTVPSREEQELAELAKIQPFKAKPVDRKILASDRPIGVPAVPKSAPTIPQSPAITKPRPPPAPEPSPPRIVKANPIPKKIFQPFEPVVEHRVIVPPEFSLPGDEISRRKKIEFEERVKREKEEEERAKQFRAYPLPYDEPDPLPSVPHRPITNPQPFNLETEIRGSFARLTIEEKRERELREQERMRQFRANPLPCLDPFIPQPSNRPLTDVENVLLHTDVRAEERRAFEESRKQREAIEQKMREEMAKDDEEREKEQIRLLRKQQVHKAQPVLYDKMKPLNVKPSTKKLTEPESPFIGEKRKKAMQAQQHPQLGTFGCITGGGGSKLQARLLEEAARSHK</sequence>
<dbReference type="RefSeq" id="XP_016605019.1">
    <property type="nucleotide sequence ID" value="XM_016755949.1"/>
</dbReference>
<dbReference type="Proteomes" id="UP000053201">
    <property type="component" value="Unassembled WGS sequence"/>
</dbReference>
<dbReference type="GO" id="GO:0005634">
    <property type="term" value="C:nucleus"/>
    <property type="evidence" value="ECO:0007669"/>
    <property type="project" value="UniProtKB-SubCell"/>
</dbReference>
<evidence type="ECO:0000313" key="12">
    <source>
        <dbReference type="Proteomes" id="UP000053201"/>
    </source>
</evidence>
<evidence type="ECO:0000256" key="1">
    <source>
        <dbReference type="ARBA" id="ARBA00004123"/>
    </source>
</evidence>
<protein>
    <recommendedName>
        <fullName evidence="13">TPX2 C-terminal domain-containing protein</fullName>
    </recommendedName>
</protein>
<comment type="subcellular location">
    <subcellularLocation>
        <location evidence="2">Cytoplasm</location>
        <location evidence="2">Cytoskeleton</location>
        <location evidence="2">Spindle</location>
    </subcellularLocation>
    <subcellularLocation>
        <location evidence="1">Nucleus</location>
    </subcellularLocation>
</comment>
<dbReference type="EMBL" id="KQ257466">
    <property type="protein sequence ID" value="KNC96979.1"/>
    <property type="molecule type" value="Genomic_DNA"/>
</dbReference>
<dbReference type="PANTHER" id="PTHR14326">
    <property type="entry name" value="TARGETING PROTEIN FOR XKLP2"/>
    <property type="match status" value="1"/>
</dbReference>
<name>A0A0L0H7N7_SPIPD</name>
<keyword evidence="7" id="KW-0175">Coiled coil</keyword>
<dbReference type="STRING" id="645134.A0A0L0H7N7"/>
<dbReference type="PANTHER" id="PTHR14326:SF44">
    <property type="entry name" value="TARGETING PROTEIN FOR XKLP2"/>
    <property type="match status" value="1"/>
</dbReference>
<dbReference type="InterPro" id="IPR009675">
    <property type="entry name" value="TPX2_fam"/>
</dbReference>
<dbReference type="OrthoDB" id="1684416at2759"/>
<feature type="coiled-coil region" evidence="7">
    <location>
        <begin position="539"/>
        <end position="582"/>
    </location>
</feature>
<dbReference type="OMA" id="ATECRTH"/>
<keyword evidence="12" id="KW-1185">Reference proteome</keyword>
<dbReference type="GeneID" id="27690986"/>
<feature type="region of interest" description="Disordered" evidence="8">
    <location>
        <begin position="434"/>
        <end position="477"/>
    </location>
</feature>
<dbReference type="GO" id="GO:0005874">
    <property type="term" value="C:microtubule"/>
    <property type="evidence" value="ECO:0007669"/>
    <property type="project" value="InterPro"/>
</dbReference>
<dbReference type="InterPro" id="IPR027329">
    <property type="entry name" value="TPX2_C"/>
</dbReference>
<feature type="compositionally biased region" description="Low complexity" evidence="8">
    <location>
        <begin position="150"/>
        <end position="160"/>
    </location>
</feature>
<dbReference type="Pfam" id="PF06886">
    <property type="entry name" value="TPX2"/>
    <property type="match status" value="1"/>
</dbReference>
<evidence type="ECO:0000256" key="6">
    <source>
        <dbReference type="ARBA" id="ARBA00023242"/>
    </source>
</evidence>
<organism evidence="11 12">
    <name type="scientific">Spizellomyces punctatus (strain DAOM BR117)</name>
    <dbReference type="NCBI Taxonomy" id="645134"/>
    <lineage>
        <taxon>Eukaryota</taxon>
        <taxon>Fungi</taxon>
        <taxon>Fungi incertae sedis</taxon>
        <taxon>Chytridiomycota</taxon>
        <taxon>Chytridiomycota incertae sedis</taxon>
        <taxon>Chytridiomycetes</taxon>
        <taxon>Spizellomycetales</taxon>
        <taxon>Spizellomycetaceae</taxon>
        <taxon>Spizellomyces</taxon>
    </lineage>
</organism>
<keyword evidence="6" id="KW-0539">Nucleus</keyword>
<dbReference type="InParanoid" id="A0A0L0H7N7"/>
<evidence type="ECO:0000313" key="11">
    <source>
        <dbReference type="EMBL" id="KNC96979.1"/>
    </source>
</evidence>
<dbReference type="AlphaFoldDB" id="A0A0L0H7N7"/>
<evidence type="ECO:0008006" key="13">
    <source>
        <dbReference type="Google" id="ProtNLM"/>
    </source>
</evidence>
<dbReference type="VEuPathDB" id="FungiDB:SPPG_07797"/>
<feature type="domain" description="TPX2 C-terminal" evidence="9">
    <location>
        <begin position="534"/>
        <end position="608"/>
    </location>
</feature>
<feature type="region of interest" description="Disordered" evidence="8">
    <location>
        <begin position="353"/>
        <end position="390"/>
    </location>
</feature>
<keyword evidence="4" id="KW-0963">Cytoplasm</keyword>
<keyword evidence="5" id="KW-0206">Cytoskeleton</keyword>
<feature type="region of interest" description="Disordered" evidence="8">
    <location>
        <begin position="150"/>
        <end position="196"/>
    </location>
</feature>
<dbReference type="InterPro" id="IPR027330">
    <property type="entry name" value="TPX2_central_dom"/>
</dbReference>
<accession>A0A0L0H7N7</accession>
<feature type="compositionally biased region" description="Pro residues" evidence="8">
    <location>
        <begin position="374"/>
        <end position="385"/>
    </location>
</feature>
<evidence type="ECO:0000259" key="9">
    <source>
        <dbReference type="Pfam" id="PF06886"/>
    </source>
</evidence>
<evidence type="ECO:0000256" key="4">
    <source>
        <dbReference type="ARBA" id="ARBA00022490"/>
    </source>
</evidence>
<dbReference type="eggNOG" id="ENOG502QVQS">
    <property type="taxonomic scope" value="Eukaryota"/>
</dbReference>
<evidence type="ECO:0000259" key="10">
    <source>
        <dbReference type="Pfam" id="PF12214"/>
    </source>
</evidence>
<evidence type="ECO:0000256" key="8">
    <source>
        <dbReference type="SAM" id="MobiDB-lite"/>
    </source>
</evidence>
<dbReference type="Pfam" id="PF12214">
    <property type="entry name" value="TPX2_importin"/>
    <property type="match status" value="1"/>
</dbReference>